<proteinExistence type="predicted"/>
<organism evidence="1 2">
    <name type="scientific">Vibrio thalassae</name>
    <dbReference type="NCBI Taxonomy" id="1243014"/>
    <lineage>
        <taxon>Bacteria</taxon>
        <taxon>Pseudomonadati</taxon>
        <taxon>Pseudomonadota</taxon>
        <taxon>Gammaproteobacteria</taxon>
        <taxon>Vibrionales</taxon>
        <taxon>Vibrionaceae</taxon>
        <taxon>Vibrio</taxon>
    </lineage>
</organism>
<dbReference type="RefSeq" id="WP_096994729.1">
    <property type="nucleotide sequence ID" value="NZ_JBHSII010000013.1"/>
</dbReference>
<keyword evidence="2" id="KW-1185">Reference proteome</keyword>
<gene>
    <name evidence="1" type="ORF">VTH8203_03369</name>
</gene>
<dbReference type="AlphaFoldDB" id="A0A240EMJ6"/>
<dbReference type="Proteomes" id="UP000219336">
    <property type="component" value="Unassembled WGS sequence"/>
</dbReference>
<evidence type="ECO:0000313" key="1">
    <source>
        <dbReference type="EMBL" id="SNX49721.1"/>
    </source>
</evidence>
<name>A0A240EMJ6_9VIBR</name>
<accession>A0A240EMJ6</accession>
<sequence length="83" mass="9525">MKIKALTTILASIPIIVSAHVNHIDANDICYLNVKEMMIYINKLDPGSEKAQKISEKMDDIDRLIEEKKYCDAEDVLESLFRQ</sequence>
<evidence type="ECO:0000313" key="2">
    <source>
        <dbReference type="Proteomes" id="UP000219336"/>
    </source>
</evidence>
<reference evidence="2" key="1">
    <citation type="submission" date="2016-06" db="EMBL/GenBank/DDBJ databases">
        <authorList>
            <person name="Rodrigo-Torres L."/>
            <person name="Arahal R.D."/>
            <person name="Lucena T."/>
        </authorList>
    </citation>
    <scope>NUCLEOTIDE SEQUENCE [LARGE SCALE GENOMIC DNA]</scope>
    <source>
        <strain evidence="2">CECT8203</strain>
    </source>
</reference>
<protein>
    <submittedName>
        <fullName evidence="1">Uncharacterized protein</fullName>
    </submittedName>
</protein>
<dbReference type="EMBL" id="OANU01000072">
    <property type="protein sequence ID" value="SNX49721.1"/>
    <property type="molecule type" value="Genomic_DNA"/>
</dbReference>